<dbReference type="InterPro" id="IPR036514">
    <property type="entry name" value="SGNH_hydro_sf"/>
</dbReference>
<dbReference type="Gramene" id="KRH07112">
    <property type="protein sequence ID" value="KRH07112"/>
    <property type="gene ID" value="GLYMA_16G068800"/>
</dbReference>
<gene>
    <name evidence="5" type="primary">LOC100793845</name>
    <name evidence="4" type="ORF">GLYMA_16G068800</name>
</gene>
<dbReference type="GO" id="GO:0016788">
    <property type="term" value="F:hydrolase activity, acting on ester bonds"/>
    <property type="evidence" value="ECO:0007669"/>
    <property type="project" value="InterPro"/>
</dbReference>
<reference evidence="5" key="2">
    <citation type="submission" date="2018-02" db="UniProtKB">
        <authorList>
            <consortium name="EnsemblPlants"/>
        </authorList>
    </citation>
    <scope>IDENTIFICATION</scope>
    <source>
        <strain evidence="5">Williams 82</strain>
    </source>
</reference>
<evidence type="ECO:0000313" key="6">
    <source>
        <dbReference type="Proteomes" id="UP000008827"/>
    </source>
</evidence>
<reference evidence="4 5" key="1">
    <citation type="journal article" date="2010" name="Nature">
        <title>Genome sequence of the palaeopolyploid soybean.</title>
        <authorList>
            <person name="Schmutz J."/>
            <person name="Cannon S.B."/>
            <person name="Schlueter J."/>
            <person name="Ma J."/>
            <person name="Mitros T."/>
            <person name="Nelson W."/>
            <person name="Hyten D.L."/>
            <person name="Song Q."/>
            <person name="Thelen J.J."/>
            <person name="Cheng J."/>
            <person name="Xu D."/>
            <person name="Hellsten U."/>
            <person name="May G.D."/>
            <person name="Yu Y."/>
            <person name="Sakurai T."/>
            <person name="Umezawa T."/>
            <person name="Bhattacharyya M.K."/>
            <person name="Sandhu D."/>
            <person name="Valliyodan B."/>
            <person name="Lindquist E."/>
            <person name="Peto M."/>
            <person name="Grant D."/>
            <person name="Shu S."/>
            <person name="Goodstein D."/>
            <person name="Barry K."/>
            <person name="Futrell-Griggs M."/>
            <person name="Abernathy B."/>
            <person name="Du J."/>
            <person name="Tian Z."/>
            <person name="Zhu L."/>
            <person name="Gill N."/>
            <person name="Joshi T."/>
            <person name="Libault M."/>
            <person name="Sethuraman A."/>
            <person name="Zhang X.-C."/>
            <person name="Shinozaki K."/>
            <person name="Nguyen H.T."/>
            <person name="Wing R.A."/>
            <person name="Cregan P."/>
            <person name="Specht J."/>
            <person name="Grimwood J."/>
            <person name="Rokhsar D."/>
            <person name="Stacey G."/>
            <person name="Shoemaker R.C."/>
            <person name="Jackson S.A."/>
        </authorList>
    </citation>
    <scope>NUCLEOTIDE SEQUENCE</scope>
    <source>
        <strain evidence="5">cv. Williams 82</strain>
        <tissue evidence="4">Callus</tissue>
    </source>
</reference>
<dbReference type="InterPro" id="IPR001087">
    <property type="entry name" value="GDSL"/>
</dbReference>
<feature type="signal peptide" evidence="3">
    <location>
        <begin position="1"/>
        <end position="24"/>
    </location>
</feature>
<dbReference type="Pfam" id="PF00657">
    <property type="entry name" value="Lipase_GDSL"/>
    <property type="match status" value="1"/>
</dbReference>
<comment type="similarity">
    <text evidence="1">Belongs to the 'GDSL' lipolytic enzyme family.</text>
</comment>
<evidence type="ECO:0000256" key="3">
    <source>
        <dbReference type="SAM" id="SignalP"/>
    </source>
</evidence>
<evidence type="ECO:0000313" key="5">
    <source>
        <dbReference type="EnsemblPlants" id="KRH07112"/>
    </source>
</evidence>
<proteinExistence type="inferred from homology"/>
<feature type="chain" id="PRO_5014521119" evidence="3">
    <location>
        <begin position="25"/>
        <end position="316"/>
    </location>
</feature>
<dbReference type="ExpressionAtlas" id="A0A0R0FW79">
    <property type="expression patterns" value="baseline"/>
</dbReference>
<keyword evidence="6" id="KW-1185">Reference proteome</keyword>
<dbReference type="AlphaFoldDB" id="A0A0R0FW79"/>
<dbReference type="Gene3D" id="3.40.50.1110">
    <property type="entry name" value="SGNH hydrolase"/>
    <property type="match status" value="2"/>
</dbReference>
<dbReference type="EMBL" id="CM000849">
    <property type="protein sequence ID" value="KRH07112.1"/>
    <property type="molecule type" value="Genomic_DNA"/>
</dbReference>
<protein>
    <submittedName>
        <fullName evidence="4 5">Uncharacterized protein</fullName>
    </submittedName>
</protein>
<dbReference type="PANTHER" id="PTHR22835:SF546">
    <property type="entry name" value="GDSL-LIKE LIPASE_ACYLHYDROLASE"/>
    <property type="match status" value="1"/>
</dbReference>
<sequence>MGLLRNFVVVTVIALSEFLSIGAGETNSSSQTCDFQAIFNFGDSNSDTGCMSAAFYPAALPYGETFFNEAAGRASDGRLIIDFIGQGNSFPRPEDFAKAIYTFDIGQNDIAAALQRMGQENTEAAISDIVDQLSNQLIYLYTQGARTFWIHNTGPIGCLPVSMPKHIAYNYTPAEGYLDQNGCVVYANDVAKEFNRKLNDTVVKLRTLYLDASFVYVDMFSAKYQLISNAKKEGFVDPSEICCGYHEGGNHFFCGNYNATVNGTEIYAGSCKSPSSHISWDGVHYTDAANSWIANRIVTGSFSNPQLPITRSCLLA</sequence>
<dbReference type="SUPFAM" id="SSF52266">
    <property type="entry name" value="SGNH hydrolase"/>
    <property type="match status" value="1"/>
</dbReference>
<evidence type="ECO:0000256" key="1">
    <source>
        <dbReference type="ARBA" id="ARBA00008668"/>
    </source>
</evidence>
<keyword evidence="3" id="KW-0732">Signal</keyword>
<evidence type="ECO:0000256" key="2">
    <source>
        <dbReference type="ARBA" id="ARBA00023180"/>
    </source>
</evidence>
<dbReference type="PANTHER" id="PTHR22835">
    <property type="entry name" value="ZINC FINGER FYVE DOMAIN CONTAINING PROTEIN"/>
    <property type="match status" value="1"/>
</dbReference>
<name>A0A0R0FW79_SOYBN</name>
<evidence type="ECO:0000313" key="4">
    <source>
        <dbReference type="EMBL" id="KRH07112.1"/>
    </source>
</evidence>
<keyword evidence="2" id="KW-0325">Glycoprotein</keyword>
<organism evidence="4">
    <name type="scientific">Glycine max</name>
    <name type="common">Soybean</name>
    <name type="synonym">Glycine hispida</name>
    <dbReference type="NCBI Taxonomy" id="3847"/>
    <lineage>
        <taxon>Eukaryota</taxon>
        <taxon>Viridiplantae</taxon>
        <taxon>Streptophyta</taxon>
        <taxon>Embryophyta</taxon>
        <taxon>Tracheophyta</taxon>
        <taxon>Spermatophyta</taxon>
        <taxon>Magnoliopsida</taxon>
        <taxon>eudicotyledons</taxon>
        <taxon>Gunneridae</taxon>
        <taxon>Pentapetalae</taxon>
        <taxon>rosids</taxon>
        <taxon>fabids</taxon>
        <taxon>Fabales</taxon>
        <taxon>Fabaceae</taxon>
        <taxon>Papilionoideae</taxon>
        <taxon>50 kb inversion clade</taxon>
        <taxon>NPAAA clade</taxon>
        <taxon>indigoferoid/millettioid clade</taxon>
        <taxon>Phaseoleae</taxon>
        <taxon>Glycine</taxon>
        <taxon>Glycine subgen. Soja</taxon>
    </lineage>
</organism>
<dbReference type="Proteomes" id="UP000008827">
    <property type="component" value="Chromosome 16"/>
</dbReference>
<reference evidence="4" key="3">
    <citation type="submission" date="2018-07" db="EMBL/GenBank/DDBJ databases">
        <title>WGS assembly of Glycine max.</title>
        <authorList>
            <person name="Schmutz J."/>
            <person name="Cannon S."/>
            <person name="Schlueter J."/>
            <person name="Ma J."/>
            <person name="Mitros T."/>
            <person name="Nelson W."/>
            <person name="Hyten D."/>
            <person name="Song Q."/>
            <person name="Thelen J."/>
            <person name="Cheng J."/>
            <person name="Xu D."/>
            <person name="Hellsten U."/>
            <person name="May G."/>
            <person name="Yu Y."/>
            <person name="Sakurai T."/>
            <person name="Umezawa T."/>
            <person name="Bhattacharyya M."/>
            <person name="Sandhu D."/>
            <person name="Valliyodan B."/>
            <person name="Lindquist E."/>
            <person name="Peto M."/>
            <person name="Grant D."/>
            <person name="Shu S."/>
            <person name="Goodstein D."/>
            <person name="Barry K."/>
            <person name="Futrell-Griggs M."/>
            <person name="Abernathy B."/>
            <person name="Du J."/>
            <person name="Tian Z."/>
            <person name="Zhu L."/>
            <person name="Gill N."/>
            <person name="Joshi T."/>
            <person name="Libault M."/>
            <person name="Sethuraman A."/>
            <person name="Zhang X."/>
            <person name="Shinozaki K."/>
            <person name="Nguyen H."/>
            <person name="Wing R."/>
            <person name="Cregan P."/>
            <person name="Specht J."/>
            <person name="Grimwood J."/>
            <person name="Rokhsar D."/>
            <person name="Stacey G."/>
            <person name="Shoemaker R."/>
            <person name="Jackson S."/>
        </authorList>
    </citation>
    <scope>NUCLEOTIDE SEQUENCE</scope>
    <source>
        <tissue evidence="4">Callus</tissue>
    </source>
</reference>
<dbReference type="EnsemblPlants" id="KRH07112">
    <property type="protein sequence ID" value="KRH07112"/>
    <property type="gene ID" value="GLYMA_16G068800"/>
</dbReference>
<accession>A0A0R0FW79</accession>